<dbReference type="InterPro" id="IPR014036">
    <property type="entry name" value="DeoR-like_C"/>
</dbReference>
<feature type="domain" description="HTH deoR-type" evidence="4">
    <location>
        <begin position="16"/>
        <end position="71"/>
    </location>
</feature>
<dbReference type="SUPFAM" id="SSF100950">
    <property type="entry name" value="NagB/RpiA/CoA transferase-like"/>
    <property type="match status" value="1"/>
</dbReference>
<evidence type="ECO:0000256" key="2">
    <source>
        <dbReference type="ARBA" id="ARBA00023125"/>
    </source>
</evidence>
<dbReference type="Gene3D" id="1.10.10.10">
    <property type="entry name" value="Winged helix-like DNA-binding domain superfamily/Winged helix DNA-binding domain"/>
    <property type="match status" value="1"/>
</dbReference>
<evidence type="ECO:0000256" key="1">
    <source>
        <dbReference type="ARBA" id="ARBA00023015"/>
    </source>
</evidence>
<dbReference type="SUPFAM" id="SSF46785">
    <property type="entry name" value="Winged helix' DNA-binding domain"/>
    <property type="match status" value="1"/>
</dbReference>
<dbReference type="AlphaFoldDB" id="A0A1G9FTW6"/>
<dbReference type="PANTHER" id="PTHR30363:SF51">
    <property type="entry name" value="HTH-TYPE TRANSCRIPTIONAL REPRESSOR GLCR"/>
    <property type="match status" value="1"/>
</dbReference>
<dbReference type="SMART" id="SM01134">
    <property type="entry name" value="DeoRC"/>
    <property type="match status" value="1"/>
</dbReference>
<keyword evidence="1" id="KW-0805">Transcription regulation</keyword>
<gene>
    <name evidence="5" type="ORF">SAMN05216191_10186</name>
</gene>
<dbReference type="PRINTS" id="PR00037">
    <property type="entry name" value="HTHLACR"/>
</dbReference>
<dbReference type="InterPro" id="IPR018356">
    <property type="entry name" value="Tscrpt_reg_HTH_DeoR_CS"/>
</dbReference>
<evidence type="ECO:0000256" key="3">
    <source>
        <dbReference type="ARBA" id="ARBA00023163"/>
    </source>
</evidence>
<dbReference type="PANTHER" id="PTHR30363">
    <property type="entry name" value="HTH-TYPE TRANSCRIPTIONAL REGULATOR SRLR-RELATED"/>
    <property type="match status" value="1"/>
</dbReference>
<dbReference type="PROSITE" id="PS00894">
    <property type="entry name" value="HTH_DEOR_1"/>
    <property type="match status" value="1"/>
</dbReference>
<protein>
    <submittedName>
        <fullName evidence="5">Transcriptional regulator, DeoR family</fullName>
    </submittedName>
</protein>
<dbReference type="GO" id="GO:0003700">
    <property type="term" value="F:DNA-binding transcription factor activity"/>
    <property type="evidence" value="ECO:0007669"/>
    <property type="project" value="InterPro"/>
</dbReference>
<dbReference type="InterPro" id="IPR001034">
    <property type="entry name" value="DeoR_HTH"/>
</dbReference>
<sequence length="271" mass="30810">MIAYNGGNEGGILIYQEERLVKILEHLKSNDKASNDEISKLLNISRDTVRRDFIKLVEEGAAIRTHGGIALPHFKEAIKAYKERLNTASKQKFMVGRAASKYIANGDLCFIDVSTTNKFLCEQIKKNITVYTHSLDNAVVLSTQKEIEVHLLGGKFNHENRFFYDLALASRLNDIYFDKAFFGAAAILEDGIYFANPEDAYMKQMVAKRAEQVFLLTDSHKFNLVSSYKGLSFQDIHTLITNEAPPDKYMRILKAHRIKIEIAHEEGDERS</sequence>
<dbReference type="EMBL" id="FNGM01000001">
    <property type="protein sequence ID" value="SDK91797.1"/>
    <property type="molecule type" value="Genomic_DNA"/>
</dbReference>
<dbReference type="InterPro" id="IPR036390">
    <property type="entry name" value="WH_DNA-bd_sf"/>
</dbReference>
<dbReference type="OrthoDB" id="9798651at2"/>
<reference evidence="5 6" key="1">
    <citation type="submission" date="2016-10" db="EMBL/GenBank/DDBJ databases">
        <authorList>
            <person name="de Groot N.N."/>
        </authorList>
    </citation>
    <scope>NUCLEOTIDE SEQUENCE [LARGE SCALE GENOMIC DNA]</scope>
    <source>
        <strain evidence="5 6">CGMCC 1.10239</strain>
    </source>
</reference>
<evidence type="ECO:0000313" key="6">
    <source>
        <dbReference type="Proteomes" id="UP000182783"/>
    </source>
</evidence>
<dbReference type="PROSITE" id="PS51000">
    <property type="entry name" value="HTH_DEOR_2"/>
    <property type="match status" value="1"/>
</dbReference>
<name>A0A1G9FTW6_9BACL</name>
<dbReference type="Pfam" id="PF08220">
    <property type="entry name" value="HTH_DeoR"/>
    <property type="match status" value="1"/>
</dbReference>
<dbReference type="Pfam" id="PF00455">
    <property type="entry name" value="DeoRC"/>
    <property type="match status" value="1"/>
</dbReference>
<evidence type="ECO:0000313" key="5">
    <source>
        <dbReference type="EMBL" id="SDK91797.1"/>
    </source>
</evidence>
<dbReference type="SMART" id="SM00420">
    <property type="entry name" value="HTH_DEOR"/>
    <property type="match status" value="1"/>
</dbReference>
<proteinExistence type="predicted"/>
<evidence type="ECO:0000259" key="4">
    <source>
        <dbReference type="PROSITE" id="PS51000"/>
    </source>
</evidence>
<dbReference type="InterPro" id="IPR037171">
    <property type="entry name" value="NagB/RpiA_transferase-like"/>
</dbReference>
<keyword evidence="2" id="KW-0238">DNA-binding</keyword>
<accession>A0A1G9FTW6</accession>
<dbReference type="Proteomes" id="UP000182783">
    <property type="component" value="Unassembled WGS sequence"/>
</dbReference>
<keyword evidence="3" id="KW-0804">Transcription</keyword>
<dbReference type="RefSeq" id="WP_062526331.1">
    <property type="nucleotide sequence ID" value="NZ_CP048429.1"/>
</dbReference>
<dbReference type="InterPro" id="IPR050313">
    <property type="entry name" value="Carb_Metab_HTH_regulators"/>
</dbReference>
<organism evidence="5 6">
    <name type="scientific">Paenibacillus jilunlii</name>
    <dbReference type="NCBI Taxonomy" id="682956"/>
    <lineage>
        <taxon>Bacteria</taxon>
        <taxon>Bacillati</taxon>
        <taxon>Bacillota</taxon>
        <taxon>Bacilli</taxon>
        <taxon>Bacillales</taxon>
        <taxon>Paenibacillaceae</taxon>
        <taxon>Paenibacillus</taxon>
    </lineage>
</organism>
<dbReference type="InterPro" id="IPR036388">
    <property type="entry name" value="WH-like_DNA-bd_sf"/>
</dbReference>
<dbReference type="Gene3D" id="3.40.50.1360">
    <property type="match status" value="1"/>
</dbReference>
<dbReference type="GO" id="GO:0003677">
    <property type="term" value="F:DNA binding"/>
    <property type="evidence" value="ECO:0007669"/>
    <property type="project" value="UniProtKB-KW"/>
</dbReference>